<evidence type="ECO:0000313" key="10">
    <source>
        <dbReference type="EMBL" id="RIH99707.1"/>
    </source>
</evidence>
<dbReference type="GO" id="GO:0005829">
    <property type="term" value="C:cytosol"/>
    <property type="evidence" value="ECO:0007669"/>
    <property type="project" value="TreeGrafter"/>
</dbReference>
<dbReference type="InterPro" id="IPR011006">
    <property type="entry name" value="CheY-like_superfamily"/>
</dbReference>
<comment type="caution">
    <text evidence="10">The sequence shown here is derived from an EMBL/GenBank/DDBJ whole genome shotgun (WGS) entry which is preliminary data.</text>
</comment>
<evidence type="ECO:0000256" key="4">
    <source>
        <dbReference type="ARBA" id="ARBA00023125"/>
    </source>
</evidence>
<keyword evidence="5" id="KW-0804">Transcription</keyword>
<dbReference type="GO" id="GO:0000156">
    <property type="term" value="F:phosphorelay response regulator activity"/>
    <property type="evidence" value="ECO:0007669"/>
    <property type="project" value="TreeGrafter"/>
</dbReference>
<organism evidence="10 11">
    <name type="scientific">candidate division NPL-UPA2 bacterium Unc8</name>
    <dbReference type="NCBI Taxonomy" id="1980939"/>
    <lineage>
        <taxon>Bacteria</taxon>
    </lineage>
</organism>
<keyword evidence="1 6" id="KW-0597">Phosphoprotein</keyword>
<evidence type="ECO:0000259" key="9">
    <source>
        <dbReference type="PROSITE" id="PS51755"/>
    </source>
</evidence>
<dbReference type="InterPro" id="IPR039420">
    <property type="entry name" value="WalR-like"/>
</dbReference>
<dbReference type="AlphaFoldDB" id="A0A399FTU9"/>
<dbReference type="CDD" id="cd19937">
    <property type="entry name" value="REC_OmpR_BsPhoP-like"/>
    <property type="match status" value="1"/>
</dbReference>
<evidence type="ECO:0000256" key="2">
    <source>
        <dbReference type="ARBA" id="ARBA00023012"/>
    </source>
</evidence>
<dbReference type="PANTHER" id="PTHR48111:SF40">
    <property type="entry name" value="PHOSPHATE REGULON TRANSCRIPTIONAL REGULATORY PROTEIN PHOB"/>
    <property type="match status" value="1"/>
</dbReference>
<dbReference type="FunFam" id="3.40.50.2300:FF:000001">
    <property type="entry name" value="DNA-binding response regulator PhoB"/>
    <property type="match status" value="1"/>
</dbReference>
<keyword evidence="2" id="KW-0902">Two-component regulatory system</keyword>
<dbReference type="InterPro" id="IPR001867">
    <property type="entry name" value="OmpR/PhoB-type_DNA-bd"/>
</dbReference>
<protein>
    <submittedName>
        <fullName evidence="10">Response regulator</fullName>
    </submittedName>
</protein>
<dbReference type="FunFam" id="1.10.10.10:FF:000018">
    <property type="entry name" value="DNA-binding response regulator ResD"/>
    <property type="match status" value="1"/>
</dbReference>
<dbReference type="SMART" id="SM00448">
    <property type="entry name" value="REC"/>
    <property type="match status" value="1"/>
</dbReference>
<evidence type="ECO:0000256" key="3">
    <source>
        <dbReference type="ARBA" id="ARBA00023015"/>
    </source>
</evidence>
<evidence type="ECO:0000256" key="1">
    <source>
        <dbReference type="ARBA" id="ARBA00022553"/>
    </source>
</evidence>
<dbReference type="Gene3D" id="3.40.50.2300">
    <property type="match status" value="1"/>
</dbReference>
<dbReference type="GO" id="GO:0032993">
    <property type="term" value="C:protein-DNA complex"/>
    <property type="evidence" value="ECO:0007669"/>
    <property type="project" value="TreeGrafter"/>
</dbReference>
<dbReference type="CDD" id="cd00383">
    <property type="entry name" value="trans_reg_C"/>
    <property type="match status" value="1"/>
</dbReference>
<name>A0A399FTU9_UNCN2</name>
<evidence type="ECO:0000313" key="11">
    <source>
        <dbReference type="Proteomes" id="UP000266287"/>
    </source>
</evidence>
<dbReference type="Pfam" id="PF00072">
    <property type="entry name" value="Response_reg"/>
    <property type="match status" value="1"/>
</dbReference>
<proteinExistence type="predicted"/>
<dbReference type="SMART" id="SM00862">
    <property type="entry name" value="Trans_reg_C"/>
    <property type="match status" value="1"/>
</dbReference>
<gene>
    <name evidence="10" type="ORF">B9J77_04780</name>
</gene>
<feature type="modified residue" description="4-aspartylphosphate" evidence="6">
    <location>
        <position position="54"/>
    </location>
</feature>
<dbReference type="GO" id="GO:0000976">
    <property type="term" value="F:transcription cis-regulatory region binding"/>
    <property type="evidence" value="ECO:0007669"/>
    <property type="project" value="TreeGrafter"/>
</dbReference>
<dbReference type="PROSITE" id="PS51755">
    <property type="entry name" value="OMPR_PHOB"/>
    <property type="match status" value="1"/>
</dbReference>
<keyword evidence="4 7" id="KW-0238">DNA-binding</keyword>
<dbReference type="GO" id="GO:0006355">
    <property type="term" value="P:regulation of DNA-templated transcription"/>
    <property type="evidence" value="ECO:0007669"/>
    <property type="project" value="InterPro"/>
</dbReference>
<dbReference type="PROSITE" id="PS50110">
    <property type="entry name" value="RESPONSE_REGULATORY"/>
    <property type="match status" value="1"/>
</dbReference>
<dbReference type="InterPro" id="IPR036388">
    <property type="entry name" value="WH-like_DNA-bd_sf"/>
</dbReference>
<reference evidence="10 11" key="1">
    <citation type="submission" date="2018-08" db="EMBL/GenBank/DDBJ databases">
        <title>Draft genome of candidate division NPL-UPA2 bacterium Unc8 that adapted to ultra-basic serpentinizing groundwater.</title>
        <authorList>
            <person name="Ishii S."/>
            <person name="Suzuki S."/>
            <person name="Nealson K.H."/>
        </authorList>
    </citation>
    <scope>NUCLEOTIDE SEQUENCE [LARGE SCALE GENOMIC DNA]</scope>
    <source>
        <strain evidence="10">Unc8</strain>
    </source>
</reference>
<dbReference type="Pfam" id="PF00486">
    <property type="entry name" value="Trans_reg_C"/>
    <property type="match status" value="1"/>
</dbReference>
<evidence type="ECO:0000259" key="8">
    <source>
        <dbReference type="PROSITE" id="PS50110"/>
    </source>
</evidence>
<dbReference type="Proteomes" id="UP000266287">
    <property type="component" value="Unassembled WGS sequence"/>
</dbReference>
<evidence type="ECO:0000256" key="5">
    <source>
        <dbReference type="ARBA" id="ARBA00023163"/>
    </source>
</evidence>
<dbReference type="EMBL" id="NDHY01000014">
    <property type="protein sequence ID" value="RIH99707.1"/>
    <property type="molecule type" value="Genomic_DNA"/>
</dbReference>
<feature type="domain" description="OmpR/PhoB-type" evidence="9">
    <location>
        <begin position="131"/>
        <end position="227"/>
    </location>
</feature>
<dbReference type="Gene3D" id="6.10.250.690">
    <property type="match status" value="1"/>
</dbReference>
<evidence type="ECO:0000256" key="7">
    <source>
        <dbReference type="PROSITE-ProRule" id="PRU01091"/>
    </source>
</evidence>
<accession>A0A399FTU9</accession>
<dbReference type="SUPFAM" id="SSF46894">
    <property type="entry name" value="C-terminal effector domain of the bipartite response regulators"/>
    <property type="match status" value="1"/>
</dbReference>
<dbReference type="PANTHER" id="PTHR48111">
    <property type="entry name" value="REGULATOR OF RPOS"/>
    <property type="match status" value="1"/>
</dbReference>
<dbReference type="SUPFAM" id="SSF52172">
    <property type="entry name" value="CheY-like"/>
    <property type="match status" value="1"/>
</dbReference>
<evidence type="ECO:0000256" key="6">
    <source>
        <dbReference type="PROSITE-ProRule" id="PRU00169"/>
    </source>
</evidence>
<feature type="domain" description="Response regulatory" evidence="8">
    <location>
        <begin position="5"/>
        <end position="121"/>
    </location>
</feature>
<feature type="DNA-binding region" description="OmpR/PhoB-type" evidence="7">
    <location>
        <begin position="131"/>
        <end position="227"/>
    </location>
</feature>
<sequence length="230" mass="26084">MAKKKILVVDDEKDILELLEYNLEKEGYEVLKAMTGEETLELVKKESPDLIILDLMLPGLDGLEVCKILKKDTKTASLPIIILTAKGEESDIIVGLELGADDYITKPFSPKVLIARVKTVLRRLEEKLKPKEVIQIEDLTIDTPRHKVTSKGKPIELTKIEFNLFKCLASNPGRVFTRDQLLDSAWGEETFIIDRAVDVHIRRLRKKLKTASKLIVTIRGVGYKFESNED</sequence>
<dbReference type="InterPro" id="IPR001789">
    <property type="entry name" value="Sig_transdc_resp-reg_receiver"/>
</dbReference>
<dbReference type="Gene3D" id="1.10.10.10">
    <property type="entry name" value="Winged helix-like DNA-binding domain superfamily/Winged helix DNA-binding domain"/>
    <property type="match status" value="1"/>
</dbReference>
<dbReference type="InterPro" id="IPR016032">
    <property type="entry name" value="Sig_transdc_resp-reg_C-effctor"/>
</dbReference>
<keyword evidence="3" id="KW-0805">Transcription regulation</keyword>